<organism evidence="1 2">
    <name type="scientific">Amycolatopsis sulphurea</name>
    <dbReference type="NCBI Taxonomy" id="76022"/>
    <lineage>
        <taxon>Bacteria</taxon>
        <taxon>Bacillati</taxon>
        <taxon>Actinomycetota</taxon>
        <taxon>Actinomycetes</taxon>
        <taxon>Pseudonocardiales</taxon>
        <taxon>Pseudonocardiaceae</taxon>
        <taxon>Amycolatopsis</taxon>
    </lineage>
</organism>
<protein>
    <submittedName>
        <fullName evidence="1">Uncharacterized protein</fullName>
    </submittedName>
</protein>
<sequence length="227" mass="23714">MVVLALGAGMGAWIAAGSGDSGPRPVTADEASRLAIMRFRDFQAGGRAVAITVPDTAGEIVVTGSVDYRGKSGYAVVKGKGRNDSSAGLIRWTTTRVAVRPMPAAPDNAPAHPPADGWTDRALDPTAGPLDRALAIVLGLGNDRPDNAQLLPQNGAAWIAADQVNGRPVDVFTGPESRDRPGNAESVRYWLAADGILYRVRATIPGETDPVVIDFDTHEFVAIPPVG</sequence>
<evidence type="ECO:0000313" key="2">
    <source>
        <dbReference type="Proteomes" id="UP000243542"/>
    </source>
</evidence>
<accession>A0A2A9F8W6</accession>
<evidence type="ECO:0000313" key="1">
    <source>
        <dbReference type="EMBL" id="PFG47867.1"/>
    </source>
</evidence>
<dbReference type="EMBL" id="PDJK01000002">
    <property type="protein sequence ID" value="PFG47867.1"/>
    <property type="molecule type" value="Genomic_DNA"/>
</dbReference>
<name>A0A2A9F8W6_9PSEU</name>
<reference evidence="1 2" key="1">
    <citation type="submission" date="2017-10" db="EMBL/GenBank/DDBJ databases">
        <title>Sequencing the genomes of 1000 actinobacteria strains.</title>
        <authorList>
            <person name="Klenk H.-P."/>
        </authorList>
    </citation>
    <scope>NUCLEOTIDE SEQUENCE [LARGE SCALE GENOMIC DNA]</scope>
    <source>
        <strain evidence="1 2">DSM 46092</strain>
    </source>
</reference>
<comment type="caution">
    <text evidence="1">The sequence shown here is derived from an EMBL/GenBank/DDBJ whole genome shotgun (WGS) entry which is preliminary data.</text>
</comment>
<proteinExistence type="predicted"/>
<dbReference type="Proteomes" id="UP000243542">
    <property type="component" value="Unassembled WGS sequence"/>
</dbReference>
<gene>
    <name evidence="1" type="ORF">ATK36_2923</name>
</gene>
<keyword evidence="2" id="KW-1185">Reference proteome</keyword>
<dbReference type="AlphaFoldDB" id="A0A2A9F8W6"/>